<dbReference type="AlphaFoldDB" id="A0A9P5U5J9"/>
<sequence length="469" mass="51984">MPSTSLPRFLKMQAIKDSNVDFAVKGGGHATNPGFSSTRGIQISMSRFNKLAHVSNGETGELTVGAGCVFDEIYKFVRPMGYNVVGGGGSVGIGGWMTGGGFSLKTNQYGLGIDNLLQARVVLPNGSTVLTASASSNTELFWAIKGGGNNFGIVTEFVLRSHKQRGNGNVYGGLLTYDKARIERVKKAIIEFIDKKDPKATIVAAFRVYRNHGVQEYKFTVLAFYDDEFIFQQTNPFEKFLAIPHEGRLANSAYTTLDTAKSLLYNHISTKSTITLLKEDDYHLMSFPSAHIAGLSIMNGRARWGNVMVSKYTKNLIDVVQEEAEAARSLMDKYNGKMIVTDVWPFLSGMFDNSVDSAWPHKRGEPNGPLLLYFLWEGEENDKVWVDQMKTALGHISRIALAEGCTTATTPQYGNTSLNMDTPDQLTQIYGTANLQRLRVLRRRYDEFNVMGRTGGFRIPLAMGFEEYQ</sequence>
<evidence type="ECO:0000256" key="1">
    <source>
        <dbReference type="ARBA" id="ARBA00005466"/>
    </source>
</evidence>
<keyword evidence="4" id="KW-0560">Oxidoreductase</keyword>
<dbReference type="Proteomes" id="UP000772434">
    <property type="component" value="Unassembled WGS sequence"/>
</dbReference>
<dbReference type="PANTHER" id="PTHR42973">
    <property type="entry name" value="BINDING OXIDOREDUCTASE, PUTATIVE (AFU_ORTHOLOGUE AFUA_1G17690)-RELATED"/>
    <property type="match status" value="1"/>
</dbReference>
<feature type="domain" description="FAD-binding PCMH-type" evidence="5">
    <location>
        <begin position="1"/>
        <end position="164"/>
    </location>
</feature>
<dbReference type="Pfam" id="PF01565">
    <property type="entry name" value="FAD_binding_4"/>
    <property type="match status" value="1"/>
</dbReference>
<keyword evidence="7" id="KW-1185">Reference proteome</keyword>
<protein>
    <recommendedName>
        <fullName evidence="5">FAD-binding PCMH-type domain-containing protein</fullName>
    </recommendedName>
</protein>
<evidence type="ECO:0000256" key="4">
    <source>
        <dbReference type="ARBA" id="ARBA00023002"/>
    </source>
</evidence>
<comment type="similarity">
    <text evidence="1">Belongs to the oxygen-dependent FAD-linked oxidoreductase family.</text>
</comment>
<dbReference type="InterPro" id="IPR036318">
    <property type="entry name" value="FAD-bd_PCMH-like_sf"/>
</dbReference>
<organism evidence="6 7">
    <name type="scientific">Rhodocollybia butyracea</name>
    <dbReference type="NCBI Taxonomy" id="206335"/>
    <lineage>
        <taxon>Eukaryota</taxon>
        <taxon>Fungi</taxon>
        <taxon>Dikarya</taxon>
        <taxon>Basidiomycota</taxon>
        <taxon>Agaricomycotina</taxon>
        <taxon>Agaricomycetes</taxon>
        <taxon>Agaricomycetidae</taxon>
        <taxon>Agaricales</taxon>
        <taxon>Marasmiineae</taxon>
        <taxon>Omphalotaceae</taxon>
        <taxon>Rhodocollybia</taxon>
    </lineage>
</organism>
<dbReference type="PROSITE" id="PS51387">
    <property type="entry name" value="FAD_PCMH"/>
    <property type="match status" value="1"/>
</dbReference>
<dbReference type="Gene3D" id="3.30.465.10">
    <property type="match status" value="1"/>
</dbReference>
<proteinExistence type="inferred from homology"/>
<dbReference type="OrthoDB" id="2151789at2759"/>
<keyword evidence="2" id="KW-0285">Flavoprotein</keyword>
<reference evidence="6" key="1">
    <citation type="submission" date="2020-11" db="EMBL/GenBank/DDBJ databases">
        <authorList>
            <consortium name="DOE Joint Genome Institute"/>
            <person name="Ahrendt S."/>
            <person name="Riley R."/>
            <person name="Andreopoulos W."/>
            <person name="Labutti K."/>
            <person name="Pangilinan J."/>
            <person name="Ruiz-Duenas F.J."/>
            <person name="Barrasa J.M."/>
            <person name="Sanchez-Garcia M."/>
            <person name="Camarero S."/>
            <person name="Miyauchi S."/>
            <person name="Serrano A."/>
            <person name="Linde D."/>
            <person name="Babiker R."/>
            <person name="Drula E."/>
            <person name="Ayuso-Fernandez I."/>
            <person name="Pacheco R."/>
            <person name="Padilla G."/>
            <person name="Ferreira P."/>
            <person name="Barriuso J."/>
            <person name="Kellner H."/>
            <person name="Castanera R."/>
            <person name="Alfaro M."/>
            <person name="Ramirez L."/>
            <person name="Pisabarro A.G."/>
            <person name="Kuo A."/>
            <person name="Tritt A."/>
            <person name="Lipzen A."/>
            <person name="He G."/>
            <person name="Yan M."/>
            <person name="Ng V."/>
            <person name="Cullen D."/>
            <person name="Martin F."/>
            <person name="Rosso M.-N."/>
            <person name="Henrissat B."/>
            <person name="Hibbett D."/>
            <person name="Martinez A.T."/>
            <person name="Grigoriev I.V."/>
        </authorList>
    </citation>
    <scope>NUCLEOTIDE SEQUENCE</scope>
    <source>
        <strain evidence="6">AH 40177</strain>
    </source>
</reference>
<gene>
    <name evidence="6" type="ORF">BDP27DRAFT_1423219</name>
</gene>
<dbReference type="InterPro" id="IPR016169">
    <property type="entry name" value="FAD-bd_PCMH_sub2"/>
</dbReference>
<dbReference type="SUPFAM" id="SSF56176">
    <property type="entry name" value="FAD-binding/transporter-associated domain-like"/>
    <property type="match status" value="1"/>
</dbReference>
<dbReference type="GO" id="GO:0016491">
    <property type="term" value="F:oxidoreductase activity"/>
    <property type="evidence" value="ECO:0007669"/>
    <property type="project" value="UniProtKB-KW"/>
</dbReference>
<dbReference type="PANTHER" id="PTHR42973:SF13">
    <property type="entry name" value="FAD-BINDING PCMH-TYPE DOMAIN-CONTAINING PROTEIN"/>
    <property type="match status" value="1"/>
</dbReference>
<evidence type="ECO:0000256" key="3">
    <source>
        <dbReference type="ARBA" id="ARBA00022827"/>
    </source>
</evidence>
<name>A0A9P5U5J9_9AGAR</name>
<comment type="caution">
    <text evidence="6">The sequence shown here is derived from an EMBL/GenBank/DDBJ whole genome shotgun (WGS) entry which is preliminary data.</text>
</comment>
<evidence type="ECO:0000313" key="6">
    <source>
        <dbReference type="EMBL" id="KAF9067051.1"/>
    </source>
</evidence>
<accession>A0A9P5U5J9</accession>
<keyword evidence="3" id="KW-0274">FAD</keyword>
<evidence type="ECO:0000313" key="7">
    <source>
        <dbReference type="Proteomes" id="UP000772434"/>
    </source>
</evidence>
<evidence type="ECO:0000259" key="5">
    <source>
        <dbReference type="PROSITE" id="PS51387"/>
    </source>
</evidence>
<dbReference type="InterPro" id="IPR006094">
    <property type="entry name" value="Oxid_FAD_bind_N"/>
</dbReference>
<dbReference type="InterPro" id="IPR050416">
    <property type="entry name" value="FAD-linked_Oxidoreductase"/>
</dbReference>
<dbReference type="GO" id="GO:0071949">
    <property type="term" value="F:FAD binding"/>
    <property type="evidence" value="ECO:0007669"/>
    <property type="project" value="InterPro"/>
</dbReference>
<dbReference type="InterPro" id="IPR016166">
    <property type="entry name" value="FAD-bd_PCMH"/>
</dbReference>
<dbReference type="EMBL" id="JADNRY010000078">
    <property type="protein sequence ID" value="KAF9067051.1"/>
    <property type="molecule type" value="Genomic_DNA"/>
</dbReference>
<evidence type="ECO:0000256" key="2">
    <source>
        <dbReference type="ARBA" id="ARBA00022630"/>
    </source>
</evidence>